<organism evidence="1 2">
    <name type="scientific">Xylona heveae (strain CBS 132557 / TC161)</name>
    <dbReference type="NCBI Taxonomy" id="1328760"/>
    <lineage>
        <taxon>Eukaryota</taxon>
        <taxon>Fungi</taxon>
        <taxon>Dikarya</taxon>
        <taxon>Ascomycota</taxon>
        <taxon>Pezizomycotina</taxon>
        <taxon>Xylonomycetes</taxon>
        <taxon>Xylonales</taxon>
        <taxon>Xylonaceae</taxon>
        <taxon>Xylona</taxon>
    </lineage>
</organism>
<dbReference type="InParanoid" id="A0A165GRN1"/>
<proteinExistence type="predicted"/>
<protein>
    <submittedName>
        <fullName evidence="1">Uncharacterized protein</fullName>
    </submittedName>
</protein>
<name>A0A165GRN1_XYLHT</name>
<sequence length="87" mass="9808">MECLKLHVENPPCTPSSSPLPPRLLHIHTRNNNTELLSMSLPFLPPSLPTLASPPYESASDCPKLPGIPRRRRTLLLQVCMPRRMML</sequence>
<evidence type="ECO:0000313" key="2">
    <source>
        <dbReference type="Proteomes" id="UP000076632"/>
    </source>
</evidence>
<evidence type="ECO:0000313" key="1">
    <source>
        <dbReference type="EMBL" id="KZF22509.1"/>
    </source>
</evidence>
<dbReference type="GeneID" id="28894202"/>
<dbReference type="AlphaFoldDB" id="A0A165GRN1"/>
<accession>A0A165GRN1</accession>
<dbReference type="EMBL" id="KV407458">
    <property type="protein sequence ID" value="KZF22509.1"/>
    <property type="molecule type" value="Genomic_DNA"/>
</dbReference>
<reference evidence="1 2" key="1">
    <citation type="journal article" date="2016" name="Fungal Biol.">
        <title>The genome of Xylona heveae provides a window into fungal endophytism.</title>
        <authorList>
            <person name="Gazis R."/>
            <person name="Kuo A."/>
            <person name="Riley R."/>
            <person name="LaButti K."/>
            <person name="Lipzen A."/>
            <person name="Lin J."/>
            <person name="Amirebrahimi M."/>
            <person name="Hesse C.N."/>
            <person name="Spatafora J.W."/>
            <person name="Henrissat B."/>
            <person name="Hainaut M."/>
            <person name="Grigoriev I.V."/>
            <person name="Hibbett D.S."/>
        </authorList>
    </citation>
    <scope>NUCLEOTIDE SEQUENCE [LARGE SCALE GENOMIC DNA]</scope>
    <source>
        <strain evidence="1 2">TC161</strain>
    </source>
</reference>
<dbReference type="RefSeq" id="XP_018188064.1">
    <property type="nucleotide sequence ID" value="XM_018329065.1"/>
</dbReference>
<gene>
    <name evidence="1" type="ORF">L228DRAFT_127735</name>
</gene>
<keyword evidence="2" id="KW-1185">Reference proteome</keyword>
<dbReference type="Proteomes" id="UP000076632">
    <property type="component" value="Unassembled WGS sequence"/>
</dbReference>